<sequence length="64" mass="7211">MAKVNKVVMQRLIDAGVFPPRHQRGCPKNYARTLPLILAARGKTVTEIKEGTQREYENLPCACK</sequence>
<organism evidence="1">
    <name type="scientific">marine sediment metagenome</name>
    <dbReference type="NCBI Taxonomy" id="412755"/>
    <lineage>
        <taxon>unclassified sequences</taxon>
        <taxon>metagenomes</taxon>
        <taxon>ecological metagenomes</taxon>
    </lineage>
</organism>
<dbReference type="AlphaFoldDB" id="A0A0F9NX21"/>
<gene>
    <name evidence="1" type="ORF">LCGC14_0915660</name>
</gene>
<dbReference type="EMBL" id="LAZR01003067">
    <property type="protein sequence ID" value="KKN22374.1"/>
    <property type="molecule type" value="Genomic_DNA"/>
</dbReference>
<comment type="caution">
    <text evidence="1">The sequence shown here is derived from an EMBL/GenBank/DDBJ whole genome shotgun (WGS) entry which is preliminary data.</text>
</comment>
<protein>
    <submittedName>
        <fullName evidence="1">Uncharacterized protein</fullName>
    </submittedName>
</protein>
<evidence type="ECO:0000313" key="1">
    <source>
        <dbReference type="EMBL" id="KKN22374.1"/>
    </source>
</evidence>
<accession>A0A0F9NX21</accession>
<reference evidence="1" key="1">
    <citation type="journal article" date="2015" name="Nature">
        <title>Complex archaea that bridge the gap between prokaryotes and eukaryotes.</title>
        <authorList>
            <person name="Spang A."/>
            <person name="Saw J.H."/>
            <person name="Jorgensen S.L."/>
            <person name="Zaremba-Niedzwiedzka K."/>
            <person name="Martijn J."/>
            <person name="Lind A.E."/>
            <person name="van Eijk R."/>
            <person name="Schleper C."/>
            <person name="Guy L."/>
            <person name="Ettema T.J."/>
        </authorList>
    </citation>
    <scope>NUCLEOTIDE SEQUENCE</scope>
</reference>
<proteinExistence type="predicted"/>
<name>A0A0F9NX21_9ZZZZ</name>